<evidence type="ECO:0000256" key="3">
    <source>
        <dbReference type="PROSITE-ProRule" id="PRU00121"/>
    </source>
</evidence>
<evidence type="ECO:0000256" key="5">
    <source>
        <dbReference type="SAM" id="SignalP"/>
    </source>
</evidence>
<keyword evidence="1 3" id="KW-0420">Kringle</keyword>
<dbReference type="EMBL" id="JASSZA010000001">
    <property type="protein sequence ID" value="KAK2121406.1"/>
    <property type="molecule type" value="Genomic_DNA"/>
</dbReference>
<dbReference type="SUPFAM" id="SSF57440">
    <property type="entry name" value="Kringle-like"/>
    <property type="match status" value="2"/>
</dbReference>
<reference evidence="7 8" key="1">
    <citation type="submission" date="2023-05" db="EMBL/GenBank/DDBJ databases">
        <title>B98-5 Cell Line De Novo Hybrid Assembly: An Optical Mapping Approach.</title>
        <authorList>
            <person name="Kananen K."/>
            <person name="Auerbach J.A."/>
            <person name="Kautto E."/>
            <person name="Blachly J.S."/>
        </authorList>
    </citation>
    <scope>NUCLEOTIDE SEQUENCE [LARGE SCALE GENOMIC DNA]</scope>
    <source>
        <strain evidence="7">B95-8</strain>
        <tissue evidence="7">Cell line</tissue>
    </source>
</reference>
<dbReference type="SMART" id="SM00130">
    <property type="entry name" value="KR"/>
    <property type="match status" value="1"/>
</dbReference>
<dbReference type="PROSITE" id="PS50070">
    <property type="entry name" value="KRINGLE_2"/>
    <property type="match status" value="1"/>
</dbReference>
<keyword evidence="5" id="KW-0732">Signal</keyword>
<dbReference type="Gene3D" id="2.40.20.10">
    <property type="entry name" value="Plasminogen Kringle 4"/>
    <property type="match status" value="1"/>
</dbReference>
<dbReference type="Proteomes" id="UP001266305">
    <property type="component" value="Unassembled WGS sequence"/>
</dbReference>
<protein>
    <submittedName>
        <fullName evidence="7">Phosphoinositide-3-kinase-interacting protein 1</fullName>
    </submittedName>
</protein>
<evidence type="ECO:0000256" key="2">
    <source>
        <dbReference type="ARBA" id="ARBA00023157"/>
    </source>
</evidence>
<dbReference type="InterPro" id="IPR038178">
    <property type="entry name" value="Kringle_sf"/>
</dbReference>
<feature type="compositionally biased region" description="Basic and acidic residues" evidence="4">
    <location>
        <begin position="190"/>
        <end position="200"/>
    </location>
</feature>
<organism evidence="7 8">
    <name type="scientific">Saguinus oedipus</name>
    <name type="common">Cotton-top tamarin</name>
    <name type="synonym">Oedipomidas oedipus</name>
    <dbReference type="NCBI Taxonomy" id="9490"/>
    <lineage>
        <taxon>Eukaryota</taxon>
        <taxon>Metazoa</taxon>
        <taxon>Chordata</taxon>
        <taxon>Craniata</taxon>
        <taxon>Vertebrata</taxon>
        <taxon>Euteleostomi</taxon>
        <taxon>Mammalia</taxon>
        <taxon>Eutheria</taxon>
        <taxon>Euarchontoglires</taxon>
        <taxon>Primates</taxon>
        <taxon>Haplorrhini</taxon>
        <taxon>Platyrrhini</taxon>
        <taxon>Cebidae</taxon>
        <taxon>Callitrichinae</taxon>
        <taxon>Saguinus</taxon>
    </lineage>
</organism>
<feature type="chain" id="PRO_5045829473" evidence="5">
    <location>
        <begin position="20"/>
        <end position="200"/>
    </location>
</feature>
<gene>
    <name evidence="7" type="primary">PIK3IP1</name>
    <name evidence="7" type="ORF">P7K49_002792</name>
</gene>
<evidence type="ECO:0000259" key="6">
    <source>
        <dbReference type="PROSITE" id="PS50070"/>
    </source>
</evidence>
<evidence type="ECO:0000313" key="8">
    <source>
        <dbReference type="Proteomes" id="UP001266305"/>
    </source>
</evidence>
<evidence type="ECO:0000313" key="7">
    <source>
        <dbReference type="EMBL" id="KAK2121406.1"/>
    </source>
</evidence>
<keyword evidence="8" id="KW-1185">Reference proteome</keyword>
<feature type="region of interest" description="Disordered" evidence="4">
    <location>
        <begin position="176"/>
        <end position="200"/>
    </location>
</feature>
<comment type="caution">
    <text evidence="3">Lacks conserved residue(s) required for the propagation of feature annotation.</text>
</comment>
<dbReference type="InterPro" id="IPR018056">
    <property type="entry name" value="Kringle_CS"/>
</dbReference>
<evidence type="ECO:0000256" key="1">
    <source>
        <dbReference type="ARBA" id="ARBA00022572"/>
    </source>
</evidence>
<dbReference type="InterPro" id="IPR000001">
    <property type="entry name" value="Kringle"/>
</dbReference>
<dbReference type="InterPro" id="IPR013806">
    <property type="entry name" value="Kringle-like"/>
</dbReference>
<accession>A0ABQ9WIB7</accession>
<comment type="caution">
    <text evidence="7">The sequence shown here is derived from an EMBL/GenBank/DDBJ whole genome shotgun (WGS) entry which is preliminary data.</text>
</comment>
<sequence>MLLAWVQAFLVSNMLLAEAYRSGGCLWDNGHLYRADQLSPAPGLRCLNWLDVQSRLASAPVLGKCPPGDRAAAAAAGLAGGSRGPGPSPGTRAGNHSYCRNPDEDPRGPWCYVSGEAGVPDKRPCEDLRCPGTARNPGNPRARGLQGAAATRSARAAARGRLASLRPRAVRLARAISRPRGSKPIGRSRRSYELIRRERL</sequence>
<dbReference type="PROSITE" id="PS00021">
    <property type="entry name" value="KRINGLE_1"/>
    <property type="match status" value="1"/>
</dbReference>
<feature type="region of interest" description="Disordered" evidence="4">
    <location>
        <begin position="76"/>
        <end position="101"/>
    </location>
</feature>
<feature type="domain" description="Kringle" evidence="6">
    <location>
        <begin position="24"/>
        <end position="130"/>
    </location>
</feature>
<proteinExistence type="predicted"/>
<feature type="signal peptide" evidence="5">
    <location>
        <begin position="1"/>
        <end position="19"/>
    </location>
</feature>
<name>A0ABQ9WIB7_SAGOE</name>
<evidence type="ECO:0000256" key="4">
    <source>
        <dbReference type="SAM" id="MobiDB-lite"/>
    </source>
</evidence>
<keyword evidence="2" id="KW-1015">Disulfide bond</keyword>